<accession>A0ABM8DDB3</accession>
<evidence type="ECO:0000313" key="3">
    <source>
        <dbReference type="EMBL" id="BDU16584.1"/>
    </source>
</evidence>
<gene>
    <name evidence="3" type="ORF">LA521A_17850</name>
</gene>
<feature type="chain" id="PRO_5045353280" evidence="1">
    <location>
        <begin position="20"/>
        <end position="437"/>
    </location>
</feature>
<reference evidence="3 4" key="1">
    <citation type="journal article" date="2023" name="Int. J. Syst. Evol. Microbiol.">
        <title>Physiological and genomic analyses of cobalamin (vitamin B12)-auxotrophy of Lysobacter auxotrophicus sp. nov., a methionine-auxotrophic chitinolytic bacterium isolated from chitin-treated soil.</title>
        <authorList>
            <person name="Saito A."/>
            <person name="Dohra H."/>
            <person name="Hamada M."/>
            <person name="Moriuchi R."/>
            <person name="Kotsuchibashi Y."/>
            <person name="Mori K."/>
        </authorList>
    </citation>
    <scope>NUCLEOTIDE SEQUENCE [LARGE SCALE GENOMIC DNA]</scope>
    <source>
        <strain evidence="3 4">5-21a</strain>
    </source>
</reference>
<dbReference type="Pfam" id="PF22807">
    <property type="entry name" value="TrAA12"/>
    <property type="match status" value="2"/>
</dbReference>
<feature type="domain" description="Pyrroloquinoline quinone-dependent pyranose dehydrogenase beta-propeller" evidence="2">
    <location>
        <begin position="325"/>
        <end position="431"/>
    </location>
</feature>
<dbReference type="SUPFAM" id="SSF50952">
    <property type="entry name" value="Soluble quinoprotein glucose dehydrogenase"/>
    <property type="match status" value="1"/>
</dbReference>
<organism evidence="3 4">
    <name type="scientific">Lysobacter auxotrophicus</name>
    <dbReference type="NCBI Taxonomy" id="2992573"/>
    <lineage>
        <taxon>Bacteria</taxon>
        <taxon>Pseudomonadati</taxon>
        <taxon>Pseudomonadota</taxon>
        <taxon>Gammaproteobacteria</taxon>
        <taxon>Lysobacterales</taxon>
        <taxon>Lysobacteraceae</taxon>
        <taxon>Lysobacter</taxon>
    </lineage>
</organism>
<feature type="signal peptide" evidence="1">
    <location>
        <begin position="1"/>
        <end position="19"/>
    </location>
</feature>
<dbReference type="InterPro" id="IPR011041">
    <property type="entry name" value="Quinoprot_gluc/sorb_DH_b-prop"/>
</dbReference>
<name>A0ABM8DDB3_9GAMM</name>
<evidence type="ECO:0000259" key="2">
    <source>
        <dbReference type="Pfam" id="PF22807"/>
    </source>
</evidence>
<keyword evidence="1" id="KW-0732">Signal</keyword>
<dbReference type="PROSITE" id="PS51257">
    <property type="entry name" value="PROKAR_LIPOPROTEIN"/>
    <property type="match status" value="1"/>
</dbReference>
<proteinExistence type="predicted"/>
<dbReference type="PANTHER" id="PTHR33546">
    <property type="entry name" value="LARGE, MULTIFUNCTIONAL SECRETED PROTEIN-RELATED"/>
    <property type="match status" value="1"/>
</dbReference>
<evidence type="ECO:0000313" key="4">
    <source>
        <dbReference type="Proteomes" id="UP001317822"/>
    </source>
</evidence>
<dbReference type="RefSeq" id="WP_281781961.1">
    <property type="nucleotide sequence ID" value="NZ_AP027041.1"/>
</dbReference>
<dbReference type="EMBL" id="AP027041">
    <property type="protein sequence ID" value="BDU16584.1"/>
    <property type="molecule type" value="Genomic_DNA"/>
</dbReference>
<feature type="domain" description="Pyrroloquinoline quinone-dependent pyranose dehydrogenase beta-propeller" evidence="2">
    <location>
        <begin position="62"/>
        <end position="280"/>
    </location>
</feature>
<dbReference type="PANTHER" id="PTHR33546:SF1">
    <property type="entry name" value="LARGE, MULTIFUNCTIONAL SECRETED PROTEIN"/>
    <property type="match status" value="1"/>
</dbReference>
<dbReference type="InterPro" id="IPR011042">
    <property type="entry name" value="6-blade_b-propeller_TolB-like"/>
</dbReference>
<keyword evidence="4" id="KW-1185">Reference proteome</keyword>
<dbReference type="Gene3D" id="2.120.10.30">
    <property type="entry name" value="TolB, C-terminal domain"/>
    <property type="match status" value="1"/>
</dbReference>
<protein>
    <submittedName>
        <fullName evidence="3">Sorbosone dehydrogenase family protein</fullName>
    </submittedName>
</protein>
<sequence length="437" mass="46243">MTRTGMRCALAIAVAWSLAGCSGGDAPDLAQFGANPKLPDQERGMLPNMTIAEPAPWGDKRPTVPPGYAISAIATGLGIPRQTLVLPNGDILVAEGRGGSAPKLKPKDVVASRIKAKGTTAVAGGNRLTLLRDADGDGTYEFKTVFADKLNAPYGLALVGQALYVANQDALVRFDYRDGQTRAAAAPTVVTALPAAINHHWTKSLAADADGRYLYVGIGSNSNITERGMTAEVDRAQVWQIDPATGMHKPYATGLRNPTALAIQPGTGRLWAVVNERDELGPNLVPDYLTSVREGGFYGWPYSYWGKNVDPRVMPQDPQKVAAAIVPDYSLGSHVAALGLAFSSPAMGAKFADGVFVGEHGSWNRSPPVGYKVVFVPFRDGRPAGDPVDFVAGFRGDDGKTRGRPVGVSVDPRGALIVADDLSNTIWRVTRAANATR</sequence>
<dbReference type="InterPro" id="IPR054539">
    <property type="entry name" value="Beta-prop_PDH"/>
</dbReference>
<evidence type="ECO:0000256" key="1">
    <source>
        <dbReference type="SAM" id="SignalP"/>
    </source>
</evidence>
<dbReference type="Proteomes" id="UP001317822">
    <property type="component" value="Chromosome"/>
</dbReference>